<organism evidence="1 2">
    <name type="scientific">Chlorobium limicola (strain DSM 245 / NBRC 103803 / 6330)</name>
    <dbReference type="NCBI Taxonomy" id="290315"/>
    <lineage>
        <taxon>Bacteria</taxon>
        <taxon>Pseudomonadati</taxon>
        <taxon>Chlorobiota</taxon>
        <taxon>Chlorobiia</taxon>
        <taxon>Chlorobiales</taxon>
        <taxon>Chlorobiaceae</taxon>
        <taxon>Chlorobium/Pelodictyon group</taxon>
        <taxon>Chlorobium</taxon>
    </lineage>
</organism>
<sequence length="39" mass="4586">MREEVEEILDFELWILNWGKEGARFALLGLGDVVESYEE</sequence>
<dbReference type="KEGG" id="cli:Clim_1875"/>
<reference evidence="1 2" key="1">
    <citation type="submission" date="2008-05" db="EMBL/GenBank/DDBJ databases">
        <title>Complete sequence of Chlorobium limicola DSM 245.</title>
        <authorList>
            <consortium name="US DOE Joint Genome Institute"/>
            <person name="Lucas S."/>
            <person name="Copeland A."/>
            <person name="Lapidus A."/>
            <person name="Glavina del Rio T."/>
            <person name="Dalin E."/>
            <person name="Tice H."/>
            <person name="Bruce D."/>
            <person name="Goodwin L."/>
            <person name="Pitluck S."/>
            <person name="Schmutz J."/>
            <person name="Larimer F."/>
            <person name="Land M."/>
            <person name="Hauser L."/>
            <person name="Kyrpides N."/>
            <person name="Ovchinnikova G."/>
            <person name="Zhao F."/>
            <person name="Li T."/>
            <person name="Liu Z."/>
            <person name="Overmann J."/>
            <person name="Bryant D.A."/>
            <person name="Richardson P."/>
        </authorList>
    </citation>
    <scope>NUCLEOTIDE SEQUENCE [LARGE SCALE GENOMIC DNA]</scope>
    <source>
        <strain evidence="2">DSM 245 / NBRC 103803 / 6330</strain>
    </source>
</reference>
<gene>
    <name evidence="1" type="ordered locus">Clim_1875</name>
</gene>
<name>B3EF49_CHLL2</name>
<dbReference type="AlphaFoldDB" id="B3EF49"/>
<evidence type="ECO:0000313" key="2">
    <source>
        <dbReference type="Proteomes" id="UP000008841"/>
    </source>
</evidence>
<evidence type="ECO:0000313" key="1">
    <source>
        <dbReference type="EMBL" id="ACD90911.1"/>
    </source>
</evidence>
<protein>
    <submittedName>
        <fullName evidence="1">Uncharacterized protein</fullName>
    </submittedName>
</protein>
<dbReference type="HOGENOM" id="CLU_3306842_0_0_10"/>
<accession>B3EF49</accession>
<dbReference type="EMBL" id="CP001097">
    <property type="protein sequence ID" value="ACD90911.1"/>
    <property type="molecule type" value="Genomic_DNA"/>
</dbReference>
<dbReference type="Proteomes" id="UP000008841">
    <property type="component" value="Chromosome"/>
</dbReference>
<proteinExistence type="predicted"/>